<evidence type="ECO:0008006" key="5">
    <source>
        <dbReference type="Google" id="ProtNLM"/>
    </source>
</evidence>
<protein>
    <recommendedName>
        <fullName evidence="5">SAM-dependent methyltransferase</fullName>
    </recommendedName>
</protein>
<keyword evidence="2" id="KW-0808">Transferase</keyword>
<dbReference type="GO" id="GO:0032259">
    <property type="term" value="P:methylation"/>
    <property type="evidence" value="ECO:0007669"/>
    <property type="project" value="UniProtKB-KW"/>
</dbReference>
<dbReference type="Gene3D" id="3.40.50.12710">
    <property type="match status" value="1"/>
</dbReference>
<dbReference type="RefSeq" id="WP_078498731.1">
    <property type="nucleotide sequence ID" value="NZ_MSZX01000004.1"/>
</dbReference>
<dbReference type="STRING" id="1324314.BVG16_11240"/>
<organism evidence="3 4">
    <name type="scientific">Paenibacillus selenitireducens</name>
    <dbReference type="NCBI Taxonomy" id="1324314"/>
    <lineage>
        <taxon>Bacteria</taxon>
        <taxon>Bacillati</taxon>
        <taxon>Bacillota</taxon>
        <taxon>Bacilli</taxon>
        <taxon>Bacillales</taxon>
        <taxon>Paenibacillaceae</taxon>
        <taxon>Paenibacillus</taxon>
    </lineage>
</organism>
<proteinExistence type="predicted"/>
<name>A0A1T2XEX6_9BACL</name>
<comment type="caution">
    <text evidence="3">The sequence shown here is derived from an EMBL/GenBank/DDBJ whole genome shotgun (WGS) entry which is preliminary data.</text>
</comment>
<dbReference type="PANTHER" id="PTHR12049:SF7">
    <property type="entry name" value="PROTEIN ARGININE METHYLTRANSFERASE NDUFAF7, MITOCHONDRIAL"/>
    <property type="match status" value="1"/>
</dbReference>
<dbReference type="PANTHER" id="PTHR12049">
    <property type="entry name" value="PROTEIN ARGININE METHYLTRANSFERASE NDUFAF7, MITOCHONDRIAL"/>
    <property type="match status" value="1"/>
</dbReference>
<dbReference type="InterPro" id="IPR003788">
    <property type="entry name" value="NDUFAF7"/>
</dbReference>
<dbReference type="InterPro" id="IPR029063">
    <property type="entry name" value="SAM-dependent_MTases_sf"/>
</dbReference>
<evidence type="ECO:0000256" key="2">
    <source>
        <dbReference type="ARBA" id="ARBA00022679"/>
    </source>
</evidence>
<evidence type="ECO:0000313" key="4">
    <source>
        <dbReference type="Proteomes" id="UP000190188"/>
    </source>
</evidence>
<dbReference type="Pfam" id="PF02636">
    <property type="entry name" value="Methyltransf_28"/>
    <property type="match status" value="1"/>
</dbReference>
<dbReference type="OrthoDB" id="9794208at2"/>
<gene>
    <name evidence="3" type="ORF">BVG16_11240</name>
</gene>
<dbReference type="SUPFAM" id="SSF53335">
    <property type="entry name" value="S-adenosyl-L-methionine-dependent methyltransferases"/>
    <property type="match status" value="1"/>
</dbReference>
<evidence type="ECO:0000256" key="1">
    <source>
        <dbReference type="ARBA" id="ARBA00022603"/>
    </source>
</evidence>
<dbReference type="Proteomes" id="UP000190188">
    <property type="component" value="Unassembled WGS sequence"/>
</dbReference>
<dbReference type="InterPro" id="IPR038375">
    <property type="entry name" value="NDUFAF7_sf"/>
</dbReference>
<dbReference type="EMBL" id="MSZX01000004">
    <property type="protein sequence ID" value="OPA78444.1"/>
    <property type="molecule type" value="Genomic_DNA"/>
</dbReference>
<sequence length="386" mass="44319">MSHYLGSDSLIQYIREEIQASPQGMISFQAYMESCLYHPLYGYYMNERPKIGKEGDFYTSAGIGSIMGDMLAAYIVRMIEQEGYEAKVKDGSMIRIVEWGAGTGQLGIQILEALERNWPDHTEVITYTIVEQSEYHRLRAQQNFNVAGKYAEWWTPEQFEVHAHATPVILLANELLDAFPVDRIRLHARDSVEKFEQQYITWNEEKNTFESVWCPAQKDLATYVHQYIVNSGVAVAPNQQLEINREGQKWLAQVTGAMGHGLVIVIDYGDVAEELMGAHRMLGTLVCYHRHQAHDNPLLHVGEQDITSHVDFSLLRRNGEGHGLETMFYGTQKQFLMEAGVLEQLQDHFTTDPFDAVSRRNRAIRQLLLSDQMSELFKVWVARKER</sequence>
<keyword evidence="1" id="KW-0489">Methyltransferase</keyword>
<keyword evidence="4" id="KW-1185">Reference proteome</keyword>
<evidence type="ECO:0000313" key="3">
    <source>
        <dbReference type="EMBL" id="OPA78444.1"/>
    </source>
</evidence>
<accession>A0A1T2XEX6</accession>
<reference evidence="3 4" key="1">
    <citation type="submission" date="2017-01" db="EMBL/GenBank/DDBJ databases">
        <title>Genome analysis of Paenibacillus selenitrireducens ES3-24.</title>
        <authorList>
            <person name="Xu D."/>
            <person name="Yao R."/>
            <person name="Zheng S."/>
        </authorList>
    </citation>
    <scope>NUCLEOTIDE SEQUENCE [LARGE SCALE GENOMIC DNA]</scope>
    <source>
        <strain evidence="3 4">ES3-24</strain>
    </source>
</reference>
<dbReference type="AlphaFoldDB" id="A0A1T2XEX6"/>
<dbReference type="GO" id="GO:0035243">
    <property type="term" value="F:protein-arginine omega-N symmetric methyltransferase activity"/>
    <property type="evidence" value="ECO:0007669"/>
    <property type="project" value="TreeGrafter"/>
</dbReference>